<feature type="region of interest" description="Disordered" evidence="1">
    <location>
        <begin position="285"/>
        <end position="356"/>
    </location>
</feature>
<reference evidence="2" key="1">
    <citation type="submission" date="2018-05" db="EMBL/GenBank/DDBJ databases">
        <authorList>
            <person name="Lanie J.A."/>
            <person name="Ng W.-L."/>
            <person name="Kazmierczak K.M."/>
            <person name="Andrzejewski T.M."/>
            <person name="Davidsen T.M."/>
            <person name="Wayne K.J."/>
            <person name="Tettelin H."/>
            <person name="Glass J.I."/>
            <person name="Rusch D."/>
            <person name="Podicherti R."/>
            <person name="Tsui H.-C.T."/>
            <person name="Winkler M.E."/>
        </authorList>
    </citation>
    <scope>NUCLEOTIDE SEQUENCE</scope>
</reference>
<proteinExistence type="predicted"/>
<name>A0A382AEV4_9ZZZZ</name>
<feature type="compositionally biased region" description="Basic residues" evidence="1">
    <location>
        <begin position="326"/>
        <end position="338"/>
    </location>
</feature>
<sequence>RFQGKGWPGIAFNSVEEYTIDSVFDVIDNMRGGMYAAKLITHDIVRMRYDIIGYRYLEKKEDVVIEALNSADGSSTEMPVDGEGSDGSKKKLTDLSLSLGNGKLCSQNHDCLIDEDGGEGARIKLMGTDFNHSFFLESNRKAGGSPGGDGGAEPGIKENNLEWRTQKRDSQFQQLDNVKITLKLAGDSSLRVGDIIWWHMPSHAFLDENPPYTDEDPFLSGKYLMTKIKHVFTNQRYYQEIQIRKDCLQNTPPSLEEEKLTQYAAGDTHTDGTAARLQDLSHAVDPITPSNEESIDPTDYKKQNVGSTPAEKAAVNNNKRTAPSSRAKKPNRGRKGFTRHGTPTIIYDAQSLAESQ</sequence>
<dbReference type="EMBL" id="UINC01025040">
    <property type="protein sequence ID" value="SVA99894.1"/>
    <property type="molecule type" value="Genomic_DNA"/>
</dbReference>
<evidence type="ECO:0000256" key="1">
    <source>
        <dbReference type="SAM" id="MobiDB-lite"/>
    </source>
</evidence>
<evidence type="ECO:0000313" key="2">
    <source>
        <dbReference type="EMBL" id="SVA99894.1"/>
    </source>
</evidence>
<organism evidence="2">
    <name type="scientific">marine metagenome</name>
    <dbReference type="NCBI Taxonomy" id="408172"/>
    <lineage>
        <taxon>unclassified sequences</taxon>
        <taxon>metagenomes</taxon>
        <taxon>ecological metagenomes</taxon>
    </lineage>
</organism>
<gene>
    <name evidence="2" type="ORF">METZ01_LOCUS152748</name>
</gene>
<feature type="compositionally biased region" description="Polar residues" evidence="1">
    <location>
        <begin position="315"/>
        <end position="324"/>
    </location>
</feature>
<dbReference type="AlphaFoldDB" id="A0A382AEV4"/>
<feature type="non-terminal residue" evidence="2">
    <location>
        <position position="1"/>
    </location>
</feature>
<accession>A0A382AEV4</accession>
<protein>
    <submittedName>
        <fullName evidence="2">Uncharacterized protein</fullName>
    </submittedName>
</protein>